<dbReference type="Pfam" id="PF07969">
    <property type="entry name" value="Amidohydro_3"/>
    <property type="match status" value="1"/>
</dbReference>
<proteinExistence type="predicted"/>
<evidence type="ECO:0000313" key="3">
    <source>
        <dbReference type="Proteomes" id="UP001165405"/>
    </source>
</evidence>
<reference evidence="2" key="1">
    <citation type="submission" date="2022-01" db="EMBL/GenBank/DDBJ databases">
        <title>Antribacter sp. nov., isolated from Guizhou of China.</title>
        <authorList>
            <person name="Chengliang C."/>
            <person name="Ya Z."/>
        </authorList>
    </citation>
    <scope>NUCLEOTIDE SEQUENCE</scope>
    <source>
        <strain evidence="2">KLBMP 9083</strain>
    </source>
</reference>
<dbReference type="RefSeq" id="WP_236088109.1">
    <property type="nucleotide sequence ID" value="NZ_JAKGSG010000020.1"/>
</dbReference>
<protein>
    <submittedName>
        <fullName evidence="2">Amidohydrolase</fullName>
    </submittedName>
</protein>
<dbReference type="GO" id="GO:0016810">
    <property type="term" value="F:hydrolase activity, acting on carbon-nitrogen (but not peptide) bonds"/>
    <property type="evidence" value="ECO:0007669"/>
    <property type="project" value="InterPro"/>
</dbReference>
<dbReference type="PANTHER" id="PTHR22642">
    <property type="entry name" value="IMIDAZOLONEPROPIONASE"/>
    <property type="match status" value="1"/>
</dbReference>
<keyword evidence="3" id="KW-1185">Reference proteome</keyword>
<evidence type="ECO:0000313" key="2">
    <source>
        <dbReference type="EMBL" id="MCF4120337.1"/>
    </source>
</evidence>
<dbReference type="Proteomes" id="UP001165405">
    <property type="component" value="Unassembled WGS sequence"/>
</dbReference>
<gene>
    <name evidence="2" type="ORF">L1785_05025</name>
</gene>
<sequence length="501" mass="52506">MSHLLLANARVAGVREPVDLLVRDGVVARVAPAGTPADSGTPADAGTGAVPERVDLDGRSVVPGLWDAHTHLTQWALVRRRLDVAAATSAAHAARLVRDALTDPATAPPPGRPLVGFGFRWATWAQPPSAAHLDAVAGDTPVVLLSGDLHTAWASTAGLRFLGIEHPTGLLREDEWIPASPRIVQVPDDVTDALVVEASRAAARRGVVGVTDFEVADNLAVWRRRAALGWDGLRVRAGVWPEHLDAVLAEGLRTGDVLAGNPLLTQGPLKVISDGSLNTRTAYCFEPYAGTHEHGLLNVPTDELVPLMERAAAAGLDCAIHAIGDRANALALDAFEASRAHGSVEHAQLLRRQDVSRFAAAGITASVQPEHAMDDRDVADELWPGRTDRAFPLAELVAAGVTLAFGSDAPVAPLDPWFAIASAVTRSRDGREPWHAEQALTLEQALAASTGGRGVAPQVGAPADLAVLDADLATLGVGSDALRGVEVAATLVAGRWAHRHL</sequence>
<comment type="caution">
    <text evidence="2">The sequence shown here is derived from an EMBL/GenBank/DDBJ whole genome shotgun (WGS) entry which is preliminary data.</text>
</comment>
<dbReference type="InterPro" id="IPR032466">
    <property type="entry name" value="Metal_Hydrolase"/>
</dbReference>
<dbReference type="CDD" id="cd01300">
    <property type="entry name" value="YtcJ_like"/>
    <property type="match status" value="1"/>
</dbReference>
<accession>A0AA41QBZ7</accession>
<dbReference type="EMBL" id="JAKGSG010000020">
    <property type="protein sequence ID" value="MCF4120337.1"/>
    <property type="molecule type" value="Genomic_DNA"/>
</dbReference>
<dbReference type="Gene3D" id="3.20.20.140">
    <property type="entry name" value="Metal-dependent hydrolases"/>
    <property type="match status" value="1"/>
</dbReference>
<organism evidence="2 3">
    <name type="scientific">Antribacter soli</name>
    <dbReference type="NCBI Taxonomy" id="2910976"/>
    <lineage>
        <taxon>Bacteria</taxon>
        <taxon>Bacillati</taxon>
        <taxon>Actinomycetota</taxon>
        <taxon>Actinomycetes</taxon>
        <taxon>Micrococcales</taxon>
        <taxon>Promicromonosporaceae</taxon>
        <taxon>Antribacter</taxon>
    </lineage>
</organism>
<dbReference type="PANTHER" id="PTHR22642:SF2">
    <property type="entry name" value="PROTEIN LONG AFTER FAR-RED 3"/>
    <property type="match status" value="1"/>
</dbReference>
<dbReference type="Gene3D" id="2.30.40.10">
    <property type="entry name" value="Urease, subunit C, domain 1"/>
    <property type="match status" value="1"/>
</dbReference>
<name>A0AA41QBZ7_9MICO</name>
<dbReference type="AlphaFoldDB" id="A0AA41QBZ7"/>
<dbReference type="Gene3D" id="3.10.310.70">
    <property type="match status" value="1"/>
</dbReference>
<dbReference type="InterPro" id="IPR013108">
    <property type="entry name" value="Amidohydro_3"/>
</dbReference>
<dbReference type="SUPFAM" id="SSF51338">
    <property type="entry name" value="Composite domain of metallo-dependent hydrolases"/>
    <property type="match status" value="1"/>
</dbReference>
<dbReference type="InterPro" id="IPR033932">
    <property type="entry name" value="YtcJ-like"/>
</dbReference>
<dbReference type="InterPro" id="IPR011059">
    <property type="entry name" value="Metal-dep_hydrolase_composite"/>
</dbReference>
<dbReference type="SUPFAM" id="SSF51556">
    <property type="entry name" value="Metallo-dependent hydrolases"/>
    <property type="match status" value="1"/>
</dbReference>
<feature type="domain" description="Amidohydrolase 3" evidence="1">
    <location>
        <begin position="54"/>
        <end position="495"/>
    </location>
</feature>
<evidence type="ECO:0000259" key="1">
    <source>
        <dbReference type="Pfam" id="PF07969"/>
    </source>
</evidence>